<feature type="region of interest" description="Disordered" evidence="1">
    <location>
        <begin position="1"/>
        <end position="33"/>
    </location>
</feature>
<evidence type="ECO:0000313" key="2">
    <source>
        <dbReference type="EMBL" id="STX39850.1"/>
    </source>
</evidence>
<protein>
    <submittedName>
        <fullName evidence="2">Uncharacterized protein</fullName>
    </submittedName>
</protein>
<feature type="compositionally biased region" description="Polar residues" evidence="1">
    <location>
        <begin position="8"/>
        <end position="20"/>
    </location>
</feature>
<dbReference type="EMBL" id="UGNY01000001">
    <property type="protein sequence ID" value="STX39850.1"/>
    <property type="molecule type" value="Genomic_DNA"/>
</dbReference>
<proteinExistence type="predicted"/>
<dbReference type="Proteomes" id="UP000254033">
    <property type="component" value="Unassembled WGS sequence"/>
</dbReference>
<name>A0A378IY68_9GAMM</name>
<evidence type="ECO:0000256" key="1">
    <source>
        <dbReference type="SAM" id="MobiDB-lite"/>
    </source>
</evidence>
<reference evidence="2 3" key="1">
    <citation type="submission" date="2018-06" db="EMBL/GenBank/DDBJ databases">
        <authorList>
            <consortium name="Pathogen Informatics"/>
            <person name="Doyle S."/>
        </authorList>
    </citation>
    <scope>NUCLEOTIDE SEQUENCE [LARGE SCALE GENOMIC DNA]</scope>
    <source>
        <strain evidence="2 3">NCTC11978</strain>
    </source>
</reference>
<dbReference type="AlphaFoldDB" id="A0A378IY68"/>
<gene>
    <name evidence="2" type="ORF">NCTC11978_03056</name>
</gene>
<accession>A0A378IY68</accession>
<evidence type="ECO:0000313" key="3">
    <source>
        <dbReference type="Proteomes" id="UP000254033"/>
    </source>
</evidence>
<organism evidence="2 3">
    <name type="scientific">Legionella feeleii</name>
    <dbReference type="NCBI Taxonomy" id="453"/>
    <lineage>
        <taxon>Bacteria</taxon>
        <taxon>Pseudomonadati</taxon>
        <taxon>Pseudomonadota</taxon>
        <taxon>Gammaproteobacteria</taxon>
        <taxon>Legionellales</taxon>
        <taxon>Legionellaceae</taxon>
        <taxon>Legionella</taxon>
    </lineage>
</organism>
<sequence>MMSGLESCIQQSTRMQNTSRAPIVRPQIYKEQA</sequence>